<dbReference type="PANTHER" id="PTHR45756">
    <property type="entry name" value="PALMITOYLTRANSFERASE"/>
    <property type="match status" value="1"/>
</dbReference>
<dbReference type="SMART" id="SM00220">
    <property type="entry name" value="S_TKc"/>
    <property type="match status" value="1"/>
</dbReference>
<keyword evidence="8" id="KW-0808">Transferase</keyword>
<dbReference type="InterPro" id="IPR011009">
    <property type="entry name" value="Kinase-like_dom_sf"/>
</dbReference>
<dbReference type="Gene3D" id="2.10.220.10">
    <property type="entry name" value="Hormone Receptor, Insulin-like Growth Factor Receptor 1, Chain A, domain 2"/>
    <property type="match status" value="1"/>
</dbReference>
<keyword evidence="5" id="KW-0472">Membrane</keyword>
<proteinExistence type="predicted"/>
<evidence type="ECO:0000256" key="6">
    <source>
        <dbReference type="SAM" id="SignalP"/>
    </source>
</evidence>
<dbReference type="CDD" id="cd13999">
    <property type="entry name" value="STKc_MAP3K-like"/>
    <property type="match status" value="1"/>
</dbReference>
<dbReference type="KEGG" id="eiv:EIN_269550"/>
<dbReference type="Pfam" id="PF07714">
    <property type="entry name" value="PK_Tyr_Ser-Thr"/>
    <property type="match status" value="1"/>
</dbReference>
<evidence type="ECO:0000313" key="8">
    <source>
        <dbReference type="EMBL" id="ELP91119.1"/>
    </source>
</evidence>
<dbReference type="OrthoDB" id="300641at2759"/>
<dbReference type="PRINTS" id="PR00109">
    <property type="entry name" value="TYRKINASE"/>
</dbReference>
<reference evidence="8 9" key="1">
    <citation type="submission" date="2012-10" db="EMBL/GenBank/DDBJ databases">
        <authorList>
            <person name="Zafar N."/>
            <person name="Inman J."/>
            <person name="Hall N."/>
            <person name="Lorenzi H."/>
            <person name="Caler E."/>
        </authorList>
    </citation>
    <scope>NUCLEOTIDE SEQUENCE [LARGE SCALE GENOMIC DNA]</scope>
    <source>
        <strain evidence="8 9">IP1</strain>
    </source>
</reference>
<gene>
    <name evidence="8" type="ORF">EIN_269550</name>
</gene>
<dbReference type="InterPro" id="IPR008271">
    <property type="entry name" value="Ser/Thr_kinase_AS"/>
</dbReference>
<accession>A0A0A1U859</accession>
<organism evidence="8 9">
    <name type="scientific">Entamoeba invadens IP1</name>
    <dbReference type="NCBI Taxonomy" id="370355"/>
    <lineage>
        <taxon>Eukaryota</taxon>
        <taxon>Amoebozoa</taxon>
        <taxon>Evosea</taxon>
        <taxon>Archamoebae</taxon>
        <taxon>Mastigamoebida</taxon>
        <taxon>Entamoebidae</taxon>
        <taxon>Entamoeba</taxon>
    </lineage>
</organism>
<dbReference type="VEuPathDB" id="AmoebaDB:EIN_269550"/>
<dbReference type="PROSITE" id="PS00107">
    <property type="entry name" value="PROTEIN_KINASE_ATP"/>
    <property type="match status" value="1"/>
</dbReference>
<protein>
    <submittedName>
        <fullName evidence="8">Protein serine/threonine kinase, putative</fullName>
        <ecNumber evidence="8">2.7.11.25</ecNumber>
    </submittedName>
</protein>
<dbReference type="EC" id="2.7.11.25" evidence="8"/>
<dbReference type="SMART" id="SM00261">
    <property type="entry name" value="FU"/>
    <property type="match status" value="5"/>
</dbReference>
<dbReference type="InterPro" id="IPR001245">
    <property type="entry name" value="Ser-Thr/Tyr_kinase_cat_dom"/>
</dbReference>
<dbReference type="PROSITE" id="PS50011">
    <property type="entry name" value="PROTEIN_KINASE_DOM"/>
    <property type="match status" value="1"/>
</dbReference>
<evidence type="ECO:0000256" key="3">
    <source>
        <dbReference type="ARBA" id="ARBA00022840"/>
    </source>
</evidence>
<dbReference type="PROSITE" id="PS00108">
    <property type="entry name" value="PROTEIN_KINASE_ST"/>
    <property type="match status" value="1"/>
</dbReference>
<dbReference type="InterPro" id="IPR009030">
    <property type="entry name" value="Growth_fac_rcpt_cys_sf"/>
</dbReference>
<dbReference type="InterPro" id="IPR017441">
    <property type="entry name" value="Protein_kinase_ATP_BS"/>
</dbReference>
<evidence type="ECO:0000259" key="7">
    <source>
        <dbReference type="PROSITE" id="PS50011"/>
    </source>
</evidence>
<dbReference type="GO" id="GO:0005524">
    <property type="term" value="F:ATP binding"/>
    <property type="evidence" value="ECO:0007669"/>
    <property type="project" value="UniProtKB-UniRule"/>
</dbReference>
<keyword evidence="5" id="KW-0812">Transmembrane</keyword>
<keyword evidence="5" id="KW-1133">Transmembrane helix</keyword>
<dbReference type="GO" id="GO:0004709">
    <property type="term" value="F:MAP kinase kinase kinase activity"/>
    <property type="evidence" value="ECO:0007669"/>
    <property type="project" value="UniProtKB-EC"/>
</dbReference>
<dbReference type="PANTHER" id="PTHR45756:SF1">
    <property type="entry name" value="PROTEIN KINASE DOMAIN CONTAINING PROTEIN"/>
    <property type="match status" value="1"/>
</dbReference>
<feature type="binding site" evidence="4">
    <location>
        <position position="1120"/>
    </location>
    <ligand>
        <name>ATP</name>
        <dbReference type="ChEBI" id="CHEBI:30616"/>
    </ligand>
</feature>
<dbReference type="InterPro" id="IPR053215">
    <property type="entry name" value="TKL_Ser/Thr_kinase"/>
</dbReference>
<keyword evidence="9" id="KW-1185">Reference proteome</keyword>
<name>A0A0A1U859_ENTIV</name>
<dbReference type="EMBL" id="KB206479">
    <property type="protein sequence ID" value="ELP91119.1"/>
    <property type="molecule type" value="Genomic_DNA"/>
</dbReference>
<keyword evidence="8" id="KW-0418">Kinase</keyword>
<dbReference type="OMA" id="ISLIANC"/>
<evidence type="ECO:0000256" key="4">
    <source>
        <dbReference type="PROSITE-ProRule" id="PRU10141"/>
    </source>
</evidence>
<feature type="signal peptide" evidence="6">
    <location>
        <begin position="1"/>
        <end position="16"/>
    </location>
</feature>
<keyword evidence="2 4" id="KW-0547">Nucleotide-binding</keyword>
<evidence type="ECO:0000313" key="9">
    <source>
        <dbReference type="Proteomes" id="UP000014680"/>
    </source>
</evidence>
<dbReference type="InterPro" id="IPR000719">
    <property type="entry name" value="Prot_kinase_dom"/>
</dbReference>
<evidence type="ECO:0000256" key="1">
    <source>
        <dbReference type="ARBA" id="ARBA00022527"/>
    </source>
</evidence>
<dbReference type="Proteomes" id="UP000014680">
    <property type="component" value="Unassembled WGS sequence"/>
</dbReference>
<feature type="chain" id="PRO_5001980281" evidence="6">
    <location>
        <begin position="17"/>
        <end position="1359"/>
    </location>
</feature>
<dbReference type="SUPFAM" id="SSF57184">
    <property type="entry name" value="Growth factor receptor domain"/>
    <property type="match status" value="3"/>
</dbReference>
<keyword evidence="1" id="KW-0723">Serine/threonine-protein kinase</keyword>
<keyword evidence="6" id="KW-0732">Signal</keyword>
<dbReference type="Gene3D" id="3.30.200.20">
    <property type="entry name" value="Phosphorylase Kinase, domain 1"/>
    <property type="match status" value="1"/>
</dbReference>
<dbReference type="InterPro" id="IPR006212">
    <property type="entry name" value="Furin_repeat"/>
</dbReference>
<dbReference type="GeneID" id="14890052"/>
<evidence type="ECO:0000256" key="5">
    <source>
        <dbReference type="SAM" id="Phobius"/>
    </source>
</evidence>
<feature type="transmembrane region" description="Helical" evidence="5">
    <location>
        <begin position="912"/>
        <end position="939"/>
    </location>
</feature>
<dbReference type="SUPFAM" id="SSF56112">
    <property type="entry name" value="Protein kinase-like (PK-like)"/>
    <property type="match status" value="1"/>
</dbReference>
<dbReference type="RefSeq" id="XP_004257890.1">
    <property type="nucleotide sequence ID" value="XM_004257842.1"/>
</dbReference>
<keyword evidence="3 4" id="KW-0067">ATP-binding</keyword>
<sequence>MISFAIMLFFVAIANSYECDCYPIGMKQSDGFISYNNSKCDDNVMLSISSICLDKNFYFISLNSIGSLILSSSNVFIIRSNSWINVLQLFDISKNTNVILQGYFHSNLNLTIEDNATINVYGSFSIGGEFLIENPQLDKPPIVLWQSNWLHLYSNVTNKAFFITNPIGNSKCFDVFSMNSPYCLNSDNNDNRLNTTDFPYNFTDGTAFLLSNSRLMRFCPKNIPQNKTVVCTLNQSVYQTNYNGNKNYAFEYPHCPCDDSNTICYLYINQNISIVTLQHIEMLNTILVIDKDVKIYNANKIKEIQMKDDICVNITSLFEDGIIKFSFGILIVKESNTQITYFLNYNSTVRTLSLYPNLNFDIEISSITTEIKMEVEGIINNIFIGGNCFVLFKEKMTEIHKLTLTESFSTNDIVLFYFENKTVENLISPNCILMKSSLSKTICLECNYKTRLDDGICVGLTSNCKTFNMNNYCVECEIGFYLDADNKCIQNNNNCQIGDENKCIKCDNYHVVLYGVCISNNKCEWSNGINCLKCYEGELNTNCDTCSDVNCMTCKNSECIICHDNYYLGNDGICHSTIENSIYFYNNIVYCVDGYYINNSECNNCLTTNANWTKCDIEKPTKCSTNYGITESGNCESTTCKEKEKMEQNGRCSETQDNCVFTLNNKCVECIDNYTTDDSGNCILNSGNNSQVNCKETTKYGCARCDDKYYLIHGNCVSCDSNCGTCLSTSTFCLSCKEGTFLSQHKCITNNNLDGVCIQFIPSGGCVKCTNGYFRSGLSCEKCDVKCGTCNNRESCLTCNSSNYRTSNNECKPQSDIVGCQLETTQNGCSKCSGRYFTVNTNECEKCNETCLTCLQTKDVCTSCDTNDVLVDSKCIDISLIANCKEAGQSKCTKCSFWYIPSANGTYCNSHIVWWMIIVIVIICIMTFIVLTTIVFVCIKKIIKKIELKKREKTTTLFNMKKSNISFTSLQGGVCINKTVLLFNTNCDEIPVGKESRELLCVGNIISKTIKIQISSKLNEENYQLKIEPSIVILKKGVACEFSLHLIPNYSSNITSEIALVSKNLSSGVDTFNTIKMIAKTVMTTKLDYHEIIEEKKLGEGSFGVVYKGTFRGNVVAIKKMKQFDNNEKSIDEFDKEVEMMDKFRSEYIVHFYGAVFIPNKVCMVTEFAQFGSLQDLIKNKRNDEVKMKIRVKMMLDGARGILYLHENGILHRDIKPDNILVFSLDLNEKVSAKLTDFGSARNINMLMTNMTFTKGIGSPTYMAPEVLKQEKYKKEADVYSFGVTLFEVCGWCEIYTKSMFKYPWKIAEFVCSGKRVENSNNIPNNLFKIVQNCWKQNPKERCSIQTVVEDLDNVTNFT</sequence>
<feature type="domain" description="Protein kinase" evidence="7">
    <location>
        <begin position="1092"/>
        <end position="1359"/>
    </location>
</feature>
<dbReference type="Gene3D" id="1.10.510.10">
    <property type="entry name" value="Transferase(Phosphotransferase) domain 1"/>
    <property type="match status" value="1"/>
</dbReference>
<evidence type="ECO:0000256" key="2">
    <source>
        <dbReference type="ARBA" id="ARBA00022741"/>
    </source>
</evidence>